<dbReference type="AlphaFoldDB" id="A0A8J5KBZ9"/>
<dbReference type="SUPFAM" id="SSF101447">
    <property type="entry name" value="Formin homology 2 domain (FH2 domain)"/>
    <property type="match status" value="1"/>
</dbReference>
<protein>
    <recommendedName>
        <fullName evidence="2">FH2 domain-containing protein</fullName>
    </recommendedName>
</protein>
<dbReference type="EMBL" id="JACMSC010000016">
    <property type="protein sequence ID" value="KAG6483585.1"/>
    <property type="molecule type" value="Genomic_DNA"/>
</dbReference>
<sequence>MKSALNFGWIIENSEEMDLEGGMVVALPRRIVVKEIEEKDLDLPLFELDIVLAATCNFAENKLGQGGFGPVYKHVRILDELKEIMKKISSLKNTLNQGTARGFAVGFCLDNLLKLIDTHATNNRITSMHYLFHVLAEKSTQFLDFHEDIVSLEAASKIPLKSVAKE</sequence>
<dbReference type="InterPro" id="IPR051144">
    <property type="entry name" value="Formin_homology_domain"/>
</dbReference>
<evidence type="ECO:0000259" key="2">
    <source>
        <dbReference type="PROSITE" id="PS51444"/>
    </source>
</evidence>
<dbReference type="InterPro" id="IPR015425">
    <property type="entry name" value="FH2_Formin"/>
</dbReference>
<dbReference type="Proteomes" id="UP000734854">
    <property type="component" value="Unassembled WGS sequence"/>
</dbReference>
<dbReference type="PANTHER" id="PTHR45733">
    <property type="entry name" value="FORMIN-J"/>
    <property type="match status" value="1"/>
</dbReference>
<dbReference type="PANTHER" id="PTHR45733:SF9">
    <property type="entry name" value="FORMIN-LIKE PROTEIN 12"/>
    <property type="match status" value="1"/>
</dbReference>
<dbReference type="Pfam" id="PF02181">
    <property type="entry name" value="FH2"/>
    <property type="match status" value="1"/>
</dbReference>
<reference evidence="3 4" key="1">
    <citation type="submission" date="2020-08" db="EMBL/GenBank/DDBJ databases">
        <title>Plant Genome Project.</title>
        <authorList>
            <person name="Zhang R.-G."/>
        </authorList>
    </citation>
    <scope>NUCLEOTIDE SEQUENCE [LARGE SCALE GENOMIC DNA]</scope>
    <source>
        <tissue evidence="3">Rhizome</tissue>
    </source>
</reference>
<dbReference type="Gene3D" id="1.20.58.2220">
    <property type="entry name" value="Formin, FH2 domain"/>
    <property type="match status" value="1"/>
</dbReference>
<evidence type="ECO:0000313" key="3">
    <source>
        <dbReference type="EMBL" id="KAG6483585.1"/>
    </source>
</evidence>
<evidence type="ECO:0000313" key="4">
    <source>
        <dbReference type="Proteomes" id="UP000734854"/>
    </source>
</evidence>
<comment type="similarity">
    <text evidence="1">Belongs to the formin-like family. Class-II subfamily.</text>
</comment>
<evidence type="ECO:0000256" key="1">
    <source>
        <dbReference type="ARBA" id="ARBA00006468"/>
    </source>
</evidence>
<keyword evidence="4" id="KW-1185">Reference proteome</keyword>
<accession>A0A8J5KBZ9</accession>
<name>A0A8J5KBZ9_ZINOF</name>
<proteinExistence type="inferred from homology"/>
<organism evidence="3 4">
    <name type="scientific">Zingiber officinale</name>
    <name type="common">Ginger</name>
    <name type="synonym">Amomum zingiber</name>
    <dbReference type="NCBI Taxonomy" id="94328"/>
    <lineage>
        <taxon>Eukaryota</taxon>
        <taxon>Viridiplantae</taxon>
        <taxon>Streptophyta</taxon>
        <taxon>Embryophyta</taxon>
        <taxon>Tracheophyta</taxon>
        <taxon>Spermatophyta</taxon>
        <taxon>Magnoliopsida</taxon>
        <taxon>Liliopsida</taxon>
        <taxon>Zingiberales</taxon>
        <taxon>Zingiberaceae</taxon>
        <taxon>Zingiber</taxon>
    </lineage>
</organism>
<feature type="domain" description="FH2" evidence="2">
    <location>
        <begin position="1"/>
        <end position="166"/>
    </location>
</feature>
<dbReference type="PROSITE" id="PS51444">
    <property type="entry name" value="FH2"/>
    <property type="match status" value="1"/>
</dbReference>
<gene>
    <name evidence="3" type="ORF">ZIOFF_060233</name>
</gene>
<comment type="caution">
    <text evidence="3">The sequence shown here is derived from an EMBL/GenBank/DDBJ whole genome shotgun (WGS) entry which is preliminary data.</text>
</comment>
<dbReference type="InterPro" id="IPR042201">
    <property type="entry name" value="FH2_Formin_sf"/>
</dbReference>